<evidence type="ECO:0000313" key="6">
    <source>
        <dbReference type="Proteomes" id="UP000005012"/>
    </source>
</evidence>
<evidence type="ECO:0000256" key="2">
    <source>
        <dbReference type="ARBA" id="ARBA00005929"/>
    </source>
</evidence>
<evidence type="ECO:0000256" key="4">
    <source>
        <dbReference type="ARBA" id="ARBA00029685"/>
    </source>
</evidence>
<evidence type="ECO:0000256" key="1">
    <source>
        <dbReference type="ARBA" id="ARBA00004057"/>
    </source>
</evidence>
<comment type="function">
    <text evidence="1">Although this protein associates with the 30S subunit of the ribosome it is not considered to be a bona fide ribosomal protein.</text>
</comment>
<evidence type="ECO:0000313" key="5">
    <source>
        <dbReference type="EMBL" id="AFH95753.1"/>
    </source>
</evidence>
<dbReference type="GO" id="GO:0006412">
    <property type="term" value="P:translation"/>
    <property type="evidence" value="ECO:0007669"/>
    <property type="project" value="InterPro"/>
</dbReference>
<dbReference type="NCBIfam" id="NF007473">
    <property type="entry name" value="PRK10057.1"/>
    <property type="match status" value="1"/>
</dbReference>
<organism evidence="5 6">
    <name type="scientific">Providencia stuartii (strain MRSN 2154)</name>
    <dbReference type="NCBI Taxonomy" id="1157951"/>
    <lineage>
        <taxon>Bacteria</taxon>
        <taxon>Pseudomonadati</taxon>
        <taxon>Pseudomonadota</taxon>
        <taxon>Gammaproteobacteria</taxon>
        <taxon>Enterobacterales</taxon>
        <taxon>Morganellaceae</taxon>
        <taxon>Providencia</taxon>
    </lineage>
</organism>
<protein>
    <recommendedName>
        <fullName evidence="3">Stationary-phase-induced ribosome-associated protein</fullName>
    </recommendedName>
    <alternativeName>
        <fullName evidence="4">30S ribosomal protein S22</fullName>
    </alternativeName>
</protein>
<dbReference type="Proteomes" id="UP000005012">
    <property type="component" value="Chromosome"/>
</dbReference>
<proteinExistence type="inferred from homology"/>
<dbReference type="PATRIC" id="fig|1157951.4.peg.3983"/>
<dbReference type="GeneID" id="93519522"/>
<dbReference type="RefSeq" id="WP_004919289.1">
    <property type="nucleotide sequence ID" value="NC_017731.1"/>
</dbReference>
<dbReference type="AlphaFoldDB" id="A0A140ST70"/>
<sequence>MVSNNAARRLLGMPYKLSRSKKNIRVSVVAKENVTEQLPAELQNQPVVAALNNKATEKKTYHSTTVFYPEYVIS</sequence>
<dbReference type="EMBL" id="CP003488">
    <property type="protein sequence ID" value="AFH95753.1"/>
    <property type="molecule type" value="Genomic_DNA"/>
</dbReference>
<gene>
    <name evidence="5" type="ordered locus">S70_19800</name>
</gene>
<dbReference type="InterPro" id="IPR012607">
    <property type="entry name" value="SRA-like"/>
</dbReference>
<dbReference type="OrthoDB" id="6455670at2"/>
<name>A0A140ST70_PROSM</name>
<dbReference type="HOGENOM" id="CLU_2684907_0_0_6"/>
<dbReference type="KEGG" id="psi:S70_19800"/>
<reference evidence="5 6" key="1">
    <citation type="journal article" date="2012" name="J. Bacteriol.">
        <title>Complete Genome Sequence of Providencia stuartii Clinical Isolate MRSN 2154.</title>
        <authorList>
            <person name="Clifford R.J."/>
            <person name="Hang J."/>
            <person name="Riley M.C."/>
            <person name="Onmus-Leone F."/>
            <person name="Kuschner R.A."/>
            <person name="Lesho E.P."/>
            <person name="Waterman P.E."/>
        </authorList>
    </citation>
    <scope>NUCLEOTIDE SEQUENCE [LARGE SCALE GENOMIC DNA]</scope>
    <source>
        <strain evidence="5 6">MRSN 2154</strain>
    </source>
</reference>
<evidence type="ECO:0000256" key="3">
    <source>
        <dbReference type="ARBA" id="ARBA00018210"/>
    </source>
</evidence>
<reference evidence="6" key="2">
    <citation type="submission" date="2012-04" db="EMBL/GenBank/DDBJ databases">
        <title>Complete genome sequence of Providencia stuartii clinical isolate MRSN 2154.</title>
        <authorList>
            <person name="Clifford R.J."/>
            <person name="Hang J."/>
            <person name="Riley M.C."/>
            <person name="Onmus-Leone F."/>
            <person name="Kuschner R.A."/>
            <person name="Lesho E.P."/>
            <person name="Waterman P.E."/>
        </authorList>
    </citation>
    <scope>NUCLEOTIDE SEQUENCE [LARGE SCALE GENOMIC DNA]</scope>
    <source>
        <strain evidence="6">MRSN 2154</strain>
    </source>
</reference>
<comment type="similarity">
    <text evidence="2">Belongs to the SRA family.</text>
</comment>
<accession>A0A140ST70</accession>